<dbReference type="InterPro" id="IPR002220">
    <property type="entry name" value="DapA-like"/>
</dbReference>
<keyword evidence="6" id="KW-1185">Reference proteome</keyword>
<dbReference type="InterPro" id="IPR013785">
    <property type="entry name" value="Aldolase_TIM"/>
</dbReference>
<dbReference type="Gene3D" id="3.20.20.70">
    <property type="entry name" value="Aldolase class I"/>
    <property type="match status" value="1"/>
</dbReference>
<proteinExistence type="inferred from homology"/>
<dbReference type="EMBL" id="JAAVNE010000008">
    <property type="protein sequence ID" value="NKC30635.1"/>
    <property type="molecule type" value="Genomic_DNA"/>
</dbReference>
<dbReference type="PANTHER" id="PTHR12128:SF66">
    <property type="entry name" value="4-HYDROXY-2-OXOGLUTARATE ALDOLASE, MITOCHONDRIAL"/>
    <property type="match status" value="1"/>
</dbReference>
<organism evidence="5 6">
    <name type="scientific">Falsiroseomonas selenitidurans</name>
    <dbReference type="NCBI Taxonomy" id="2716335"/>
    <lineage>
        <taxon>Bacteria</taxon>
        <taxon>Pseudomonadati</taxon>
        <taxon>Pseudomonadota</taxon>
        <taxon>Alphaproteobacteria</taxon>
        <taxon>Acetobacterales</taxon>
        <taxon>Roseomonadaceae</taxon>
        <taxon>Falsiroseomonas</taxon>
    </lineage>
</organism>
<dbReference type="PANTHER" id="PTHR12128">
    <property type="entry name" value="DIHYDRODIPICOLINATE SYNTHASE"/>
    <property type="match status" value="1"/>
</dbReference>
<evidence type="ECO:0000256" key="2">
    <source>
        <dbReference type="ARBA" id="ARBA00023239"/>
    </source>
</evidence>
<dbReference type="CDD" id="cd00408">
    <property type="entry name" value="DHDPS-like"/>
    <property type="match status" value="1"/>
</dbReference>
<sequence>MAHGKKFRGCYTVLITPFTEGGAAVDLKALERLVEFQIREGIRGLIPLGSTGEFLSVSPEERTAIVETVVKTAAGRVPVLIGTGAEDTREVVRTSREAEALGADGVMIIPPFYSVPTEDELYLHYKTVADAIGIPIMVYNNPATANVDLTPKILARLATIESCLYVKESTLEVTRVRDIVDLCGDRMEVFAGVLGYESAWLGAIGWVAVCSNLAPKLSTDMFHAAAFDRDMDKALPLYRQLMPLLPFVGGPRYVSGTKAGFRLMGMPMGDPRPPRLPLPGADMATLGAVLQHMGLLAEGARQAA</sequence>
<evidence type="ECO:0000313" key="6">
    <source>
        <dbReference type="Proteomes" id="UP000787635"/>
    </source>
</evidence>
<keyword evidence="3" id="KW-0704">Schiff base</keyword>
<comment type="similarity">
    <text evidence="1 4">Belongs to the DapA family.</text>
</comment>
<evidence type="ECO:0000256" key="3">
    <source>
        <dbReference type="ARBA" id="ARBA00023270"/>
    </source>
</evidence>
<reference evidence="5 6" key="1">
    <citation type="submission" date="2020-03" db="EMBL/GenBank/DDBJ databases">
        <title>Roseomonas selenitidurans sp. nov. isolated from urban soil.</title>
        <authorList>
            <person name="Liu H."/>
        </authorList>
    </citation>
    <scope>NUCLEOTIDE SEQUENCE [LARGE SCALE GENOMIC DNA]</scope>
    <source>
        <strain evidence="5 6">BU-1</strain>
    </source>
</reference>
<evidence type="ECO:0000256" key="1">
    <source>
        <dbReference type="ARBA" id="ARBA00007592"/>
    </source>
</evidence>
<gene>
    <name evidence="5" type="ORF">HEQ75_07155</name>
</gene>
<dbReference type="PIRSF" id="PIRSF001365">
    <property type="entry name" value="DHDPS"/>
    <property type="match status" value="1"/>
</dbReference>
<dbReference type="PRINTS" id="PR00146">
    <property type="entry name" value="DHPICSNTHASE"/>
</dbReference>
<dbReference type="SUPFAM" id="SSF51569">
    <property type="entry name" value="Aldolase"/>
    <property type="match status" value="1"/>
</dbReference>
<evidence type="ECO:0000256" key="4">
    <source>
        <dbReference type="PIRNR" id="PIRNR001365"/>
    </source>
</evidence>
<dbReference type="InterPro" id="IPR020624">
    <property type="entry name" value="Schiff_base-form_aldolases_CS"/>
</dbReference>
<keyword evidence="2 4" id="KW-0456">Lyase</keyword>
<dbReference type="Proteomes" id="UP000787635">
    <property type="component" value="Unassembled WGS sequence"/>
</dbReference>
<dbReference type="SMART" id="SM01130">
    <property type="entry name" value="DHDPS"/>
    <property type="match status" value="1"/>
</dbReference>
<dbReference type="Pfam" id="PF00701">
    <property type="entry name" value="DHDPS"/>
    <property type="match status" value="1"/>
</dbReference>
<comment type="caution">
    <text evidence="5">The sequence shown here is derived from an EMBL/GenBank/DDBJ whole genome shotgun (WGS) entry which is preliminary data.</text>
</comment>
<evidence type="ECO:0000313" key="5">
    <source>
        <dbReference type="EMBL" id="NKC30635.1"/>
    </source>
</evidence>
<protein>
    <submittedName>
        <fullName evidence="5">Dihydrodipicolinate synthase family protein</fullName>
    </submittedName>
</protein>
<accession>A0ABX1E0G4</accession>
<name>A0ABX1E0G4_9PROT</name>
<dbReference type="PROSITE" id="PS00665">
    <property type="entry name" value="DHDPS_1"/>
    <property type="match status" value="1"/>
</dbReference>